<evidence type="ECO:0000313" key="2">
    <source>
        <dbReference type="Proteomes" id="UP000290289"/>
    </source>
</evidence>
<dbReference type="Proteomes" id="UP000290289">
    <property type="component" value="Chromosome 1"/>
</dbReference>
<dbReference type="PANTHER" id="PTHR47074:SF11">
    <property type="entry name" value="REVERSE TRANSCRIPTASE-LIKE PROTEIN"/>
    <property type="match status" value="1"/>
</dbReference>
<sequence>MANLFFFAQFPQSPTCCSSQTFALAIPLVSSPLRIVDSYVGGFVQKIPHVTNLNMVEPMAARDGILWVVQWHWQQSFWSVTPYRWFKTLKGFSPTDILVEDIREGLRVFVESKVCHVCRSNVAAHCMAKLALSSNFNSCWFEEPPYSLSEVLLQDCMLS</sequence>
<evidence type="ECO:0000313" key="1">
    <source>
        <dbReference type="EMBL" id="RXI07952.1"/>
    </source>
</evidence>
<reference evidence="1 2" key="1">
    <citation type="submission" date="2018-10" db="EMBL/GenBank/DDBJ databases">
        <title>A high-quality apple genome assembly.</title>
        <authorList>
            <person name="Hu J."/>
        </authorList>
    </citation>
    <scope>NUCLEOTIDE SEQUENCE [LARGE SCALE GENOMIC DNA]</scope>
    <source>
        <strain evidence="2">cv. HFTH1</strain>
        <tissue evidence="1">Young leaf</tissue>
    </source>
</reference>
<organism evidence="1 2">
    <name type="scientific">Malus domestica</name>
    <name type="common">Apple</name>
    <name type="synonym">Pyrus malus</name>
    <dbReference type="NCBI Taxonomy" id="3750"/>
    <lineage>
        <taxon>Eukaryota</taxon>
        <taxon>Viridiplantae</taxon>
        <taxon>Streptophyta</taxon>
        <taxon>Embryophyta</taxon>
        <taxon>Tracheophyta</taxon>
        <taxon>Spermatophyta</taxon>
        <taxon>Magnoliopsida</taxon>
        <taxon>eudicotyledons</taxon>
        <taxon>Gunneridae</taxon>
        <taxon>Pentapetalae</taxon>
        <taxon>rosids</taxon>
        <taxon>fabids</taxon>
        <taxon>Rosales</taxon>
        <taxon>Rosaceae</taxon>
        <taxon>Amygdaloideae</taxon>
        <taxon>Maleae</taxon>
        <taxon>Malus</taxon>
    </lineage>
</organism>
<gene>
    <name evidence="1" type="ORF">DVH24_014518</name>
</gene>
<dbReference type="AlphaFoldDB" id="A0A498KQC6"/>
<dbReference type="PANTHER" id="PTHR47074">
    <property type="entry name" value="BNAC02G40300D PROTEIN"/>
    <property type="match status" value="1"/>
</dbReference>
<name>A0A498KQC6_MALDO</name>
<dbReference type="EMBL" id="RDQH01000327">
    <property type="protein sequence ID" value="RXI07952.1"/>
    <property type="molecule type" value="Genomic_DNA"/>
</dbReference>
<accession>A0A498KQC6</accession>
<dbReference type="InterPro" id="IPR052929">
    <property type="entry name" value="RNase_H-like_EbsB-rel"/>
</dbReference>
<proteinExistence type="predicted"/>
<keyword evidence="2" id="KW-1185">Reference proteome</keyword>
<comment type="caution">
    <text evidence="1">The sequence shown here is derived from an EMBL/GenBank/DDBJ whole genome shotgun (WGS) entry which is preliminary data.</text>
</comment>
<protein>
    <submittedName>
        <fullName evidence="1">Uncharacterized protein</fullName>
    </submittedName>
</protein>